<dbReference type="SUPFAM" id="SSF50447">
    <property type="entry name" value="Translation proteins"/>
    <property type="match status" value="1"/>
</dbReference>
<dbReference type="InterPro" id="IPR012947">
    <property type="entry name" value="tRNA_SAD"/>
</dbReference>
<sequence length="878" mass="97879">MNKSTAEIRQAFLDFFYSKGHQVVASSSLVPDDDPTLLFTNAGMNQFKDVFLGLDNRSHWSAATSQRCVRAGGKHNDLKNVGYTGRHHTFFEMLGNFSFGDYFKHDAIWFAWELLIGQNWFNLPKEKLWVTVYTTDDEAYNIWANEVGVPAERIIRIGDNKGSAYASDNFWQMGDTGPCGPCSEIFYDHGEHIWGGAPGSSKENGDRYIEIWNLVFMQFNRQADGTLLPLPKPSIDTGMGLERISAILQHVNSNYDIDLFKTLIASAIEATGASNPDSKSLRVIADHIRSCAFLISDGVLPSNEGRGYVLRRIIRRAIRHGHMVGAKDTFFYKLVAPLIDVMGNAASGLQLQKTMVEQVLRAEEEKFVKTLECGLALLNDKLLKLTGETLDGETAFRLYDTYGFPLDLTADICRERNLRVDKAGFECAMDAQRKRARESSCFNTDYNSLLRVDEVTRFFGYKHLEHQGWVTALFRNNQPVDVIRSKEEAVVVLDETPFYSESGGQVGDRGVLKSASGVFEVSDTQKYGKAFGHKGKLSYGELKLHSQVTAQVDSARRERICLNHSATHLLHATLRQMFGEHIRQKGSLVNDRYLRFDFSHSQAMKLEQLRRIEKILNEQIRRNLSIQTDIMSLKDARKKGAIALFGEKYDAQVRVLRIGDFSTELCGGTHAVRTGDIGLFRIIAESSISAGIRRIEAVTGEEAIASLHQQSDLVQHIAQLVKGNHQTLVDKVRTLKERSRQLEKNLQQLKNKMAVQESASLAHKVRDINGVKVLVSQLDCVELKTLRIMVNDLKNQLKSAVIILAVVMNGKVSLIAGVTQDLTNRVKAGDIVVHLAQQLGGEGGGRPDLAQAGGNNIAALPAALASVDSMLTAKFRVE</sequence>
<dbReference type="Gene3D" id="2.40.30.130">
    <property type="match status" value="1"/>
</dbReference>
<dbReference type="FunFam" id="3.30.980.10:FF:000004">
    <property type="entry name" value="Alanine--tRNA ligase, cytoplasmic"/>
    <property type="match status" value="1"/>
</dbReference>
<dbReference type="PROSITE" id="PS50860">
    <property type="entry name" value="AA_TRNA_LIGASE_II_ALA"/>
    <property type="match status" value="1"/>
</dbReference>
<evidence type="ECO:0000256" key="3">
    <source>
        <dbReference type="ARBA" id="ARBA00022555"/>
    </source>
</evidence>
<dbReference type="Pfam" id="PF01411">
    <property type="entry name" value="tRNA-synt_2c"/>
    <property type="match status" value="1"/>
</dbReference>
<organism evidence="15 16">
    <name type="scientific">Candidatus Doolittlea endobia</name>
    <dbReference type="NCBI Taxonomy" id="1778262"/>
    <lineage>
        <taxon>Bacteria</taxon>
        <taxon>Pseudomonadati</taxon>
        <taxon>Pseudomonadota</taxon>
        <taxon>Gammaproteobacteria</taxon>
        <taxon>Enterobacterales</taxon>
        <taxon>Enterobacteriaceae</taxon>
        <taxon>Candidatus Doolittlea</taxon>
    </lineage>
</organism>
<dbReference type="PRINTS" id="PR00980">
    <property type="entry name" value="TRNASYNTHALA"/>
</dbReference>
<feature type="binding site" evidence="12">
    <location>
        <position position="666"/>
    </location>
    <ligand>
        <name>Zn(2+)</name>
        <dbReference type="ChEBI" id="CHEBI:29105"/>
    </ligand>
</feature>
<evidence type="ECO:0000313" key="16">
    <source>
        <dbReference type="Proteomes" id="UP000095322"/>
    </source>
</evidence>
<dbReference type="EC" id="6.1.1.7" evidence="12"/>
<keyword evidence="7 12" id="KW-0862">Zinc</keyword>
<dbReference type="CDD" id="cd00673">
    <property type="entry name" value="AlaRS_core"/>
    <property type="match status" value="1"/>
</dbReference>
<evidence type="ECO:0000256" key="10">
    <source>
        <dbReference type="ARBA" id="ARBA00022917"/>
    </source>
</evidence>
<dbReference type="SUPFAM" id="SSF101353">
    <property type="entry name" value="Putative anticodon-binding domain of alanyl-tRNA synthetase (AlaRS)"/>
    <property type="match status" value="1"/>
</dbReference>
<protein>
    <recommendedName>
        <fullName evidence="12">Alanine--tRNA ligase</fullName>
        <ecNumber evidence="12">6.1.1.7</ecNumber>
    </recommendedName>
    <alternativeName>
        <fullName evidence="12">Alanyl-tRNA synthetase</fullName>
        <shortName evidence="12">AlaRS</shortName>
    </alternativeName>
</protein>
<dbReference type="AlphaFoldDB" id="A0A143WUH7"/>
<evidence type="ECO:0000256" key="7">
    <source>
        <dbReference type="ARBA" id="ARBA00022833"/>
    </source>
</evidence>
<dbReference type="GO" id="GO:0005829">
    <property type="term" value="C:cytosol"/>
    <property type="evidence" value="ECO:0007669"/>
    <property type="project" value="TreeGrafter"/>
</dbReference>
<dbReference type="FunFam" id="3.30.930.10:FF:000004">
    <property type="entry name" value="Alanine--tRNA ligase"/>
    <property type="match status" value="1"/>
</dbReference>
<keyword evidence="6 12" id="KW-0547">Nucleotide-binding</keyword>
<evidence type="ECO:0000256" key="9">
    <source>
        <dbReference type="ARBA" id="ARBA00022884"/>
    </source>
</evidence>
<dbReference type="GO" id="GO:0006419">
    <property type="term" value="P:alanyl-tRNA aminoacylation"/>
    <property type="evidence" value="ECO:0007669"/>
    <property type="project" value="UniProtKB-UniRule"/>
</dbReference>
<dbReference type="GO" id="GO:0008270">
    <property type="term" value="F:zinc ion binding"/>
    <property type="evidence" value="ECO:0007669"/>
    <property type="project" value="UniProtKB-UniRule"/>
</dbReference>
<comment type="similarity">
    <text evidence="2 12">Belongs to the class-II aminoacyl-tRNA synthetase family.</text>
</comment>
<dbReference type="PANTHER" id="PTHR11777">
    <property type="entry name" value="ALANYL-TRNA SYNTHETASE"/>
    <property type="match status" value="1"/>
</dbReference>
<comment type="domain">
    <text evidence="12">Consists of three domains; the N-terminal catalytic domain, the editing domain and the C-terminal C-Ala domain. The editing domain removes incorrectly charged amino acids, while the C-Ala domain, along with tRNA(Ala), serves as a bridge to cooperatively bring together the editing and aminoacylation centers thus stimulating deacylation of misacylated tRNAs.</text>
</comment>
<feature type="binding site" evidence="12">
    <location>
        <position position="568"/>
    </location>
    <ligand>
        <name>Zn(2+)</name>
        <dbReference type="ChEBI" id="CHEBI:29105"/>
    </ligand>
</feature>
<evidence type="ECO:0000256" key="8">
    <source>
        <dbReference type="ARBA" id="ARBA00022840"/>
    </source>
</evidence>
<feature type="domain" description="Alanyl-transfer RNA synthetases family profile" evidence="14">
    <location>
        <begin position="3"/>
        <end position="709"/>
    </location>
</feature>
<comment type="subcellular location">
    <subcellularLocation>
        <location evidence="1 12">Cytoplasm</location>
    </subcellularLocation>
</comment>
<dbReference type="FunFam" id="3.30.54.20:FF:000001">
    <property type="entry name" value="Alanine--tRNA ligase"/>
    <property type="match status" value="1"/>
</dbReference>
<dbReference type="KEGG" id="den:MHIR_DE00194"/>
<keyword evidence="16" id="KW-1185">Reference proteome</keyword>
<dbReference type="SMART" id="SM00863">
    <property type="entry name" value="tRNA_SAD"/>
    <property type="match status" value="1"/>
</dbReference>
<feature type="coiled-coil region" evidence="13">
    <location>
        <begin position="725"/>
        <end position="759"/>
    </location>
</feature>
<evidence type="ECO:0000256" key="12">
    <source>
        <dbReference type="HAMAP-Rule" id="MF_00036"/>
    </source>
</evidence>
<dbReference type="PATRIC" id="fig|1778262.3.peg.328"/>
<dbReference type="GO" id="GO:0004813">
    <property type="term" value="F:alanine-tRNA ligase activity"/>
    <property type="evidence" value="ECO:0007669"/>
    <property type="project" value="UniProtKB-UniRule"/>
</dbReference>
<evidence type="ECO:0000256" key="1">
    <source>
        <dbReference type="ARBA" id="ARBA00004496"/>
    </source>
</evidence>
<dbReference type="RefSeq" id="WP_067565476.1">
    <property type="nucleotide sequence ID" value="NZ_LN999833.1"/>
</dbReference>
<feature type="binding site" evidence="12">
    <location>
        <position position="564"/>
    </location>
    <ligand>
        <name>Zn(2+)</name>
        <dbReference type="ChEBI" id="CHEBI:29105"/>
    </ligand>
</feature>
<dbReference type="PANTHER" id="PTHR11777:SF9">
    <property type="entry name" value="ALANINE--TRNA LIGASE, CYTOPLASMIC"/>
    <property type="match status" value="1"/>
</dbReference>
<dbReference type="Gene3D" id="3.30.54.20">
    <property type="match status" value="1"/>
</dbReference>
<dbReference type="GO" id="GO:0000049">
    <property type="term" value="F:tRNA binding"/>
    <property type="evidence" value="ECO:0007669"/>
    <property type="project" value="UniProtKB-KW"/>
</dbReference>
<dbReference type="OrthoDB" id="9803884at2"/>
<keyword evidence="3 12" id="KW-0820">tRNA-binding</keyword>
<dbReference type="FunFam" id="3.10.310.40:FF:000001">
    <property type="entry name" value="Alanine--tRNA ligase"/>
    <property type="match status" value="1"/>
</dbReference>
<feature type="binding site" evidence="12">
    <location>
        <position position="670"/>
    </location>
    <ligand>
        <name>Zn(2+)</name>
        <dbReference type="ChEBI" id="CHEBI:29105"/>
    </ligand>
</feature>
<reference evidence="16" key="1">
    <citation type="submission" date="2016-01" db="EMBL/GenBank/DDBJ databases">
        <authorList>
            <person name="Husnik F."/>
        </authorList>
    </citation>
    <scope>NUCLEOTIDE SEQUENCE [LARGE SCALE GENOMIC DNA]</scope>
</reference>
<dbReference type="STRING" id="1778262.MHIR_DE00194"/>
<keyword evidence="12" id="KW-0963">Cytoplasm</keyword>
<dbReference type="InterPro" id="IPR045864">
    <property type="entry name" value="aa-tRNA-synth_II/BPL/LPL"/>
</dbReference>
<dbReference type="InterPro" id="IPR050058">
    <property type="entry name" value="Ala-tRNA_ligase"/>
</dbReference>
<accession>A0A143WUH7</accession>
<dbReference type="NCBIfam" id="TIGR00344">
    <property type="entry name" value="alaS"/>
    <property type="match status" value="1"/>
</dbReference>
<dbReference type="InterPro" id="IPR023033">
    <property type="entry name" value="Ala_tRNA_ligase_euk/bac"/>
</dbReference>
<dbReference type="InterPro" id="IPR009000">
    <property type="entry name" value="Transl_B-barrel_sf"/>
</dbReference>
<comment type="function">
    <text evidence="12">Catalyzes the attachment of alanine to tRNA(Ala) in a two-step reaction: alanine is first activated by ATP to form Ala-AMP and then transferred to the acceptor end of tRNA(Ala). Also edits incorrectly charged Ser-tRNA(Ala) and Gly-tRNA(Ala) via its editing domain.</text>
</comment>
<keyword evidence="5 12" id="KW-0479">Metal-binding</keyword>
<evidence type="ECO:0000259" key="14">
    <source>
        <dbReference type="PROSITE" id="PS50860"/>
    </source>
</evidence>
<keyword evidence="11 12" id="KW-0030">Aminoacyl-tRNA synthetase</keyword>
<dbReference type="Pfam" id="PF02272">
    <property type="entry name" value="DHHA1"/>
    <property type="match status" value="1"/>
</dbReference>
<evidence type="ECO:0000256" key="11">
    <source>
        <dbReference type="ARBA" id="ARBA00023146"/>
    </source>
</evidence>
<dbReference type="InterPro" id="IPR018163">
    <property type="entry name" value="Thr/Ala-tRNA-synth_IIc_edit"/>
</dbReference>
<name>A0A143WUH7_9ENTR</name>
<evidence type="ECO:0000256" key="13">
    <source>
        <dbReference type="SAM" id="Coils"/>
    </source>
</evidence>
<dbReference type="Proteomes" id="UP000095322">
    <property type="component" value="Chromosome I"/>
</dbReference>
<evidence type="ECO:0000256" key="5">
    <source>
        <dbReference type="ARBA" id="ARBA00022723"/>
    </source>
</evidence>
<evidence type="ECO:0000256" key="2">
    <source>
        <dbReference type="ARBA" id="ARBA00008226"/>
    </source>
</evidence>
<dbReference type="EMBL" id="LN999833">
    <property type="protein sequence ID" value="CUX96519.1"/>
    <property type="molecule type" value="Genomic_DNA"/>
</dbReference>
<evidence type="ECO:0000313" key="15">
    <source>
        <dbReference type="EMBL" id="CUX96519.1"/>
    </source>
</evidence>
<dbReference type="GO" id="GO:0045892">
    <property type="term" value="P:negative regulation of DNA-templated transcription"/>
    <property type="evidence" value="ECO:0007669"/>
    <property type="project" value="TreeGrafter"/>
</dbReference>
<dbReference type="Gene3D" id="3.30.930.10">
    <property type="entry name" value="Bira Bifunctional Protein, Domain 2"/>
    <property type="match status" value="1"/>
</dbReference>
<dbReference type="GO" id="GO:0002161">
    <property type="term" value="F:aminoacyl-tRNA deacylase activity"/>
    <property type="evidence" value="ECO:0007669"/>
    <property type="project" value="TreeGrafter"/>
</dbReference>
<keyword evidence="4 12" id="KW-0436">Ligase</keyword>
<dbReference type="InterPro" id="IPR018162">
    <property type="entry name" value="Ala-tRNA-ligase_IIc_anticod-bd"/>
</dbReference>
<gene>
    <name evidence="12 15" type="primary">alaS</name>
    <name evidence="15" type="ORF">MHIR_DE00194</name>
</gene>
<dbReference type="InterPro" id="IPR018164">
    <property type="entry name" value="Ala-tRNA-synth_IIc_N"/>
</dbReference>
<dbReference type="Pfam" id="PF07973">
    <property type="entry name" value="tRNA_SAD"/>
    <property type="match status" value="1"/>
</dbReference>
<dbReference type="GO" id="GO:0005524">
    <property type="term" value="F:ATP binding"/>
    <property type="evidence" value="ECO:0007669"/>
    <property type="project" value="UniProtKB-UniRule"/>
</dbReference>
<dbReference type="InterPro" id="IPR018165">
    <property type="entry name" value="Ala-tRNA-synth_IIc_core"/>
</dbReference>
<dbReference type="SUPFAM" id="SSF55681">
    <property type="entry name" value="Class II aaRS and biotin synthetases"/>
    <property type="match status" value="1"/>
</dbReference>
<dbReference type="Gene3D" id="3.10.310.40">
    <property type="match status" value="1"/>
</dbReference>
<keyword evidence="10 12" id="KW-0648">Protein biosynthesis</keyword>
<evidence type="ECO:0000256" key="6">
    <source>
        <dbReference type="ARBA" id="ARBA00022741"/>
    </source>
</evidence>
<dbReference type="HAMAP" id="MF_00036_B">
    <property type="entry name" value="Ala_tRNA_synth_B"/>
    <property type="match status" value="1"/>
</dbReference>
<proteinExistence type="inferred from homology"/>
<keyword evidence="9 12" id="KW-0694">RNA-binding</keyword>
<dbReference type="InterPro" id="IPR003156">
    <property type="entry name" value="DHHA1_dom"/>
</dbReference>
<evidence type="ECO:0000256" key="4">
    <source>
        <dbReference type="ARBA" id="ARBA00022598"/>
    </source>
</evidence>
<comment type="cofactor">
    <cofactor evidence="12">
        <name>Zn(2+)</name>
        <dbReference type="ChEBI" id="CHEBI:29105"/>
    </cofactor>
    <text evidence="12">Binds 1 zinc ion per subunit.</text>
</comment>
<comment type="catalytic activity">
    <reaction evidence="12">
        <text>tRNA(Ala) + L-alanine + ATP = L-alanyl-tRNA(Ala) + AMP + diphosphate</text>
        <dbReference type="Rhea" id="RHEA:12540"/>
        <dbReference type="Rhea" id="RHEA-COMP:9657"/>
        <dbReference type="Rhea" id="RHEA-COMP:9923"/>
        <dbReference type="ChEBI" id="CHEBI:30616"/>
        <dbReference type="ChEBI" id="CHEBI:33019"/>
        <dbReference type="ChEBI" id="CHEBI:57972"/>
        <dbReference type="ChEBI" id="CHEBI:78442"/>
        <dbReference type="ChEBI" id="CHEBI:78497"/>
        <dbReference type="ChEBI" id="CHEBI:456215"/>
        <dbReference type="EC" id="6.1.1.7"/>
    </reaction>
</comment>
<dbReference type="SUPFAM" id="SSF55186">
    <property type="entry name" value="ThrRS/AlaRS common domain"/>
    <property type="match status" value="1"/>
</dbReference>
<comment type="subunit">
    <text evidence="12">Homotetramer.</text>
</comment>
<keyword evidence="13" id="KW-0175">Coiled coil</keyword>
<dbReference type="Gene3D" id="3.30.980.10">
    <property type="entry name" value="Threonyl-trna Synthetase, Chain A, domain 2"/>
    <property type="match status" value="1"/>
</dbReference>
<dbReference type="FunFam" id="2.40.30.130:FF:000001">
    <property type="entry name" value="Alanine--tRNA ligase"/>
    <property type="match status" value="1"/>
</dbReference>
<keyword evidence="8 12" id="KW-0067">ATP-binding</keyword>
<dbReference type="InterPro" id="IPR002318">
    <property type="entry name" value="Ala-tRNA-lgiase_IIc"/>
</dbReference>
<dbReference type="Gene3D" id="6.10.250.550">
    <property type="match status" value="1"/>
</dbReference>